<dbReference type="Gene3D" id="1.20.120.680">
    <property type="entry name" value="Formiminotetrahydrofolate cyclodeaminase monomer, up-and-down helical bundle"/>
    <property type="match status" value="1"/>
</dbReference>
<dbReference type="InterPro" id="IPR054893">
    <property type="entry name" value="MthfCyhylase"/>
</dbReference>
<dbReference type="RefSeq" id="WP_087147241.1">
    <property type="nucleotide sequence ID" value="NZ_FUKJ01000232.1"/>
</dbReference>
<dbReference type="AlphaFoldDB" id="A0A1R4HAM9"/>
<dbReference type="SUPFAM" id="SSF101262">
    <property type="entry name" value="Methenyltetrahydrofolate cyclohydrolase-like"/>
    <property type="match status" value="1"/>
</dbReference>
<organism evidence="2 3">
    <name type="scientific">Crenothrix polyspora</name>
    <dbReference type="NCBI Taxonomy" id="360316"/>
    <lineage>
        <taxon>Bacteria</taxon>
        <taxon>Pseudomonadati</taxon>
        <taxon>Pseudomonadota</taxon>
        <taxon>Gammaproteobacteria</taxon>
        <taxon>Methylococcales</taxon>
        <taxon>Crenotrichaceae</taxon>
        <taxon>Crenothrix</taxon>
    </lineage>
</organism>
<keyword evidence="3" id="KW-1185">Reference proteome</keyword>
<proteinExistence type="predicted"/>
<dbReference type="Proteomes" id="UP000195442">
    <property type="component" value="Unassembled WGS sequence"/>
</dbReference>
<protein>
    <submittedName>
        <fullName evidence="2">Methenyltetrahydrofolate cyclohydrolase</fullName>
        <ecNumber evidence="2">3.5.4.9</ecNumber>
    </submittedName>
</protein>
<evidence type="ECO:0000259" key="1">
    <source>
        <dbReference type="Pfam" id="PF04961"/>
    </source>
</evidence>
<feature type="domain" description="Cyclodeaminase/cyclohydrolase" evidence="1">
    <location>
        <begin position="10"/>
        <end position="190"/>
    </location>
</feature>
<dbReference type="GO" id="GO:0004477">
    <property type="term" value="F:methenyltetrahydrofolate cyclohydrolase activity"/>
    <property type="evidence" value="ECO:0007669"/>
    <property type="project" value="UniProtKB-EC"/>
</dbReference>
<sequence length="211" mass="22218">MSEIEIKDKSIDVFLDDLASKSATPGGGSVAALMGAQSAALVSMVCNLTIGKPKYAEVETDMQALLEKSEALRDRLTGMIKADVDVFNRLMAAYSLPKESDAEKQQRSAAIQLVLKEATEVPLNCASACAEAVKLSQIAAQKGSIAVISDAGVAVMAAYAGLKSAALNVYINTASLKDKTFAEAKLAELEKILHGVDAMATETYSLVKTKL</sequence>
<keyword evidence="2" id="KW-0378">Hydrolase</keyword>
<dbReference type="NCBIfam" id="NF045657">
    <property type="entry name" value="MthfCyhylaseFchA"/>
    <property type="match status" value="1"/>
</dbReference>
<dbReference type="InterPro" id="IPR036178">
    <property type="entry name" value="Formintransfe-cycloase-like_sf"/>
</dbReference>
<dbReference type="Pfam" id="PF04961">
    <property type="entry name" value="FTCD_C"/>
    <property type="match status" value="1"/>
</dbReference>
<gene>
    <name evidence="2" type="primary">fchA</name>
    <name evidence="2" type="ORF">CRENPOLYSF2_3070008</name>
</gene>
<dbReference type="EMBL" id="FUKJ01000232">
    <property type="protein sequence ID" value="SJM93081.1"/>
    <property type="molecule type" value="Genomic_DNA"/>
</dbReference>
<dbReference type="OrthoDB" id="7959174at2"/>
<name>A0A1R4HAM9_9GAMM</name>
<evidence type="ECO:0000313" key="2">
    <source>
        <dbReference type="EMBL" id="SJM93081.1"/>
    </source>
</evidence>
<dbReference type="EC" id="3.5.4.9" evidence="2"/>
<reference evidence="3" key="1">
    <citation type="submission" date="2017-02" db="EMBL/GenBank/DDBJ databases">
        <authorList>
            <person name="Daims H."/>
        </authorList>
    </citation>
    <scope>NUCLEOTIDE SEQUENCE [LARGE SCALE GENOMIC DNA]</scope>
</reference>
<dbReference type="InterPro" id="IPR007044">
    <property type="entry name" value="Cyclodeamin/CycHdrlase"/>
</dbReference>
<accession>A0A1R4HAM9</accession>
<evidence type="ECO:0000313" key="3">
    <source>
        <dbReference type="Proteomes" id="UP000195442"/>
    </source>
</evidence>